<dbReference type="InParanoid" id="A8PH06"/>
<gene>
    <name evidence="5" type="ORF">CC1G_11842</name>
</gene>
<feature type="region of interest" description="Disordered" evidence="4">
    <location>
        <begin position="880"/>
        <end position="906"/>
    </location>
</feature>
<dbReference type="EMBL" id="AACS02000006">
    <property type="protein sequence ID" value="EAU80487.2"/>
    <property type="molecule type" value="Genomic_DNA"/>
</dbReference>
<dbReference type="eggNOG" id="KOG1762">
    <property type="taxonomic scope" value="Eukaryota"/>
</dbReference>
<feature type="compositionally biased region" description="Low complexity" evidence="4">
    <location>
        <begin position="773"/>
        <end position="791"/>
    </location>
</feature>
<evidence type="ECO:0000256" key="2">
    <source>
        <dbReference type="ARBA" id="ARBA00022980"/>
    </source>
</evidence>
<feature type="region of interest" description="Disordered" evidence="4">
    <location>
        <begin position="65"/>
        <end position="339"/>
    </location>
</feature>
<reference evidence="5 6" key="1">
    <citation type="journal article" date="2010" name="Proc. Natl. Acad. Sci. U.S.A.">
        <title>Insights into evolution of multicellular fungi from the assembled chromosomes of the mushroom Coprinopsis cinerea (Coprinus cinereus).</title>
        <authorList>
            <person name="Stajich J.E."/>
            <person name="Wilke S.K."/>
            <person name="Ahren D."/>
            <person name="Au C.H."/>
            <person name="Birren B.W."/>
            <person name="Borodovsky M."/>
            <person name="Burns C."/>
            <person name="Canback B."/>
            <person name="Casselton L.A."/>
            <person name="Cheng C.K."/>
            <person name="Deng J."/>
            <person name="Dietrich F.S."/>
            <person name="Fargo D.C."/>
            <person name="Farman M.L."/>
            <person name="Gathman A.C."/>
            <person name="Goldberg J."/>
            <person name="Guigo R."/>
            <person name="Hoegger P.J."/>
            <person name="Hooker J.B."/>
            <person name="Huggins A."/>
            <person name="James T.Y."/>
            <person name="Kamada T."/>
            <person name="Kilaru S."/>
            <person name="Kodira C."/>
            <person name="Kues U."/>
            <person name="Kupfer D."/>
            <person name="Kwan H.S."/>
            <person name="Lomsadze A."/>
            <person name="Li W."/>
            <person name="Lilly W.W."/>
            <person name="Ma L.J."/>
            <person name="Mackey A.J."/>
            <person name="Manning G."/>
            <person name="Martin F."/>
            <person name="Muraguchi H."/>
            <person name="Natvig D.O."/>
            <person name="Palmerini H."/>
            <person name="Ramesh M.A."/>
            <person name="Rehmeyer C.J."/>
            <person name="Roe B.A."/>
            <person name="Shenoy N."/>
            <person name="Stanke M."/>
            <person name="Ter-Hovhannisyan V."/>
            <person name="Tunlid A."/>
            <person name="Velagapudi R."/>
            <person name="Vision T.J."/>
            <person name="Zeng Q."/>
            <person name="Zolan M.E."/>
            <person name="Pukkila P.J."/>
        </authorList>
    </citation>
    <scope>NUCLEOTIDE SEQUENCE [LARGE SCALE GENOMIC DNA]</scope>
    <source>
        <strain evidence="6">Okayama-7 / 130 / ATCC MYA-4618 / FGSC 9003</strain>
    </source>
</reference>
<dbReference type="GO" id="GO:0022625">
    <property type="term" value="C:cytosolic large ribosomal subunit"/>
    <property type="evidence" value="ECO:0007669"/>
    <property type="project" value="TreeGrafter"/>
</dbReference>
<feature type="compositionally biased region" description="Polar residues" evidence="4">
    <location>
        <begin position="652"/>
        <end position="663"/>
    </location>
</feature>
<feature type="compositionally biased region" description="Polar residues" evidence="4">
    <location>
        <begin position="681"/>
        <end position="710"/>
    </location>
</feature>
<keyword evidence="3" id="KW-0687">Ribonucleoprotein</keyword>
<feature type="compositionally biased region" description="Polar residues" evidence="4">
    <location>
        <begin position="222"/>
        <end position="234"/>
    </location>
</feature>
<keyword evidence="6" id="KW-1185">Reference proteome</keyword>
<evidence type="ECO:0000313" key="5">
    <source>
        <dbReference type="EMBL" id="EAU80487.2"/>
    </source>
</evidence>
<dbReference type="STRING" id="240176.A8PH06"/>
<dbReference type="FunFam" id="1.10.10.1410:FF:000001">
    <property type="entry name" value="60S acidic ribosomal protein P1"/>
    <property type="match status" value="1"/>
</dbReference>
<feature type="region of interest" description="Disordered" evidence="4">
    <location>
        <begin position="1"/>
        <end position="53"/>
    </location>
</feature>
<feature type="compositionally biased region" description="Basic and acidic residues" evidence="4">
    <location>
        <begin position="1013"/>
        <end position="1022"/>
    </location>
</feature>
<feature type="region of interest" description="Disordered" evidence="4">
    <location>
        <begin position="608"/>
        <end position="857"/>
    </location>
</feature>
<dbReference type="InterPro" id="IPR038716">
    <property type="entry name" value="P1/P2_N_sf"/>
</dbReference>
<dbReference type="OMA" id="PMPITPD"/>
<dbReference type="Gene3D" id="1.10.10.1410">
    <property type="match status" value="1"/>
</dbReference>
<protein>
    <submittedName>
        <fullName evidence="5">60s acidic ribosomal protein</fullName>
    </submittedName>
</protein>
<dbReference type="GO" id="GO:0006414">
    <property type="term" value="P:translational elongation"/>
    <property type="evidence" value="ECO:0007669"/>
    <property type="project" value="InterPro"/>
</dbReference>
<feature type="compositionally biased region" description="Low complexity" evidence="4">
    <location>
        <begin position="997"/>
        <end position="1012"/>
    </location>
</feature>
<evidence type="ECO:0000313" key="6">
    <source>
        <dbReference type="Proteomes" id="UP000001861"/>
    </source>
</evidence>
<evidence type="ECO:0000256" key="4">
    <source>
        <dbReference type="SAM" id="MobiDB-lite"/>
    </source>
</evidence>
<feature type="compositionally biased region" description="Acidic residues" evidence="4">
    <location>
        <begin position="190"/>
        <end position="199"/>
    </location>
</feature>
<sequence>MSTRKTPVPLLLDSFPVPPSHIPLTPTAASPNPPPSRPPSVPLPPVPGPSRISEADTLQLLLLSSRSRRSSKYSLAGSDTNRDSVISTSSNGHGAPPSSPLPPAATRPGTRGSLASSPHRPSIAFSIDEEEEPGQRPLILRDVVSPMLPLSDDDGDSTTLSPRRRRGRHQANESISSIDMRDIMGAASGVEDEEEDDPEPFVLPLSKAIGSEKPTSRGPAGSSDSSVVPPTSASHARKSSLAYLNFEHPTDSISNRPSSVDMSDSQSTSDSYNDLASASTTTLRSSSMANIRASSSSQSDIPISPTPRSKKPYTLNSSIRSIQSASTDDARSASPDIDTIIQSTPKPIRLSNARSFSMSSNGKRSRVSSLRSVRSEKSIKADTDEFGVLATPMRLSKSTIGKKSHPDDSLDYIVRGEWDHHVEVDEAKLRALEKESDGDDSDSSLDLHTPLPHLMVRHGLLSSNSKLLQGDSRATTPHCGGDGRPMSSMSTATKSGVMKDERDTPMRRVRHRDGRLLRGGVGLTTGLGWSDSEDEDAPSPLTRRLSTLNLSRRSSASSFFSTSSRPHPLSRSYSSGTLYDDAGFGFGFDGPPMEDDEEVMKDTSDWALRHRKPSNPPTAWQRRSGASASTRNSVASSGGRHSIASSGGRLSIASNGSTFSLEVTSPEDDSGRSPLRRSFTRESISSAESTFNRRSGDSQINTPSTASTMSIPLPVTPQQDPHVPSHVLSSKKPYLDKDKSLPPLPGVLKKTTSRSALSTPPSKMAIPRARTFSSTSSSVSTSPAVTQSTPAPVRPLQLPRQIRASTRGGDRPAVPVPQLSSSTSSIRPPSNIDSGLPSPSKPRPRTGTGMVYKTSTSRVPSSVNVTIDPDLMTSANSVRLRGAKDTQKTTARRFSDHSTFRHHHPSKCPRDVEYRVDAVDFALDAQIAASQELASTYAALILADDGIEITSDKIVALTSAANVELEPIWASLLAKALEGKNVKELLSNVGSGGGAPAPGAAAAAGGAAAAAEEAPKEEKKEEEKEESDDDMGFGLFD</sequence>
<feature type="compositionally biased region" description="Polar residues" evidence="4">
    <location>
        <begin position="314"/>
        <end position="327"/>
    </location>
</feature>
<dbReference type="PANTHER" id="PTHR45696">
    <property type="entry name" value="60S ACIDIC RIBOSOMAL PROTEIN P1"/>
    <property type="match status" value="1"/>
</dbReference>
<dbReference type="Pfam" id="PF00428">
    <property type="entry name" value="Ribosomal_60s"/>
    <property type="match status" value="1"/>
</dbReference>
<dbReference type="GO" id="GO:0030295">
    <property type="term" value="F:protein kinase activator activity"/>
    <property type="evidence" value="ECO:0007669"/>
    <property type="project" value="TreeGrafter"/>
</dbReference>
<feature type="compositionally biased region" description="Low complexity" evidence="4">
    <location>
        <begin position="258"/>
        <end position="303"/>
    </location>
</feature>
<proteinExistence type="inferred from homology"/>
<feature type="compositionally biased region" description="Polar residues" evidence="4">
    <location>
        <begin position="352"/>
        <end position="362"/>
    </location>
</feature>
<dbReference type="HAMAP" id="MF_01478">
    <property type="entry name" value="Ribosomal_L12_arch"/>
    <property type="match status" value="1"/>
</dbReference>
<keyword evidence="2 5" id="KW-0689">Ribosomal protein</keyword>
<evidence type="ECO:0000256" key="1">
    <source>
        <dbReference type="ARBA" id="ARBA00005436"/>
    </source>
</evidence>
<name>A8PH06_COPC7</name>
<dbReference type="GO" id="GO:0003735">
    <property type="term" value="F:structural constituent of ribosome"/>
    <property type="evidence" value="ECO:0007669"/>
    <property type="project" value="InterPro"/>
</dbReference>
<feature type="region of interest" description="Disordered" evidence="4">
    <location>
        <begin position="555"/>
        <end position="574"/>
    </location>
</feature>
<feature type="region of interest" description="Disordered" evidence="4">
    <location>
        <begin position="991"/>
        <end position="1037"/>
    </location>
</feature>
<dbReference type="VEuPathDB" id="FungiDB:CC1G_11842"/>
<feature type="compositionally biased region" description="Polar residues" evidence="4">
    <location>
        <begin position="624"/>
        <end position="636"/>
    </location>
</feature>
<feature type="compositionally biased region" description="Polar residues" evidence="4">
    <location>
        <begin position="77"/>
        <end position="92"/>
    </location>
</feature>
<feature type="compositionally biased region" description="Pro residues" evidence="4">
    <location>
        <begin position="31"/>
        <end position="48"/>
    </location>
</feature>
<dbReference type="Proteomes" id="UP000001861">
    <property type="component" value="Unassembled WGS sequence"/>
</dbReference>
<feature type="compositionally biased region" description="Basic and acidic residues" evidence="4">
    <location>
        <begin position="882"/>
        <end position="899"/>
    </location>
</feature>
<dbReference type="PANTHER" id="PTHR45696:SF10">
    <property type="entry name" value="LARGE RIBOSOMAL SUBUNIT PROTEIN P1"/>
    <property type="match status" value="1"/>
</dbReference>
<dbReference type="CDD" id="cd05831">
    <property type="entry name" value="Ribosomal_P1"/>
    <property type="match status" value="1"/>
</dbReference>
<feature type="compositionally biased region" description="Low complexity" evidence="4">
    <location>
        <begin position="555"/>
        <end position="565"/>
    </location>
</feature>
<accession>A8PH06</accession>
<dbReference type="KEGG" id="cci:CC1G_11842"/>
<organism evidence="5 6">
    <name type="scientific">Coprinopsis cinerea (strain Okayama-7 / 130 / ATCC MYA-4618 / FGSC 9003)</name>
    <name type="common">Inky cap fungus</name>
    <name type="synonym">Hormographiella aspergillata</name>
    <dbReference type="NCBI Taxonomy" id="240176"/>
    <lineage>
        <taxon>Eukaryota</taxon>
        <taxon>Fungi</taxon>
        <taxon>Dikarya</taxon>
        <taxon>Basidiomycota</taxon>
        <taxon>Agaricomycotina</taxon>
        <taxon>Agaricomycetes</taxon>
        <taxon>Agaricomycetidae</taxon>
        <taxon>Agaricales</taxon>
        <taxon>Agaricineae</taxon>
        <taxon>Psathyrellaceae</taxon>
        <taxon>Coprinopsis</taxon>
    </lineage>
</organism>
<dbReference type="OrthoDB" id="3064136at2759"/>
<dbReference type="GO" id="GO:0002181">
    <property type="term" value="P:cytoplasmic translation"/>
    <property type="evidence" value="ECO:0007669"/>
    <property type="project" value="TreeGrafter"/>
</dbReference>
<dbReference type="AlphaFoldDB" id="A8PH06"/>
<dbReference type="GeneID" id="6017991"/>
<dbReference type="InterPro" id="IPR027534">
    <property type="entry name" value="Ribosomal_P1/P2"/>
</dbReference>
<feature type="region of interest" description="Disordered" evidence="4">
    <location>
        <begin position="352"/>
        <end position="371"/>
    </location>
</feature>
<feature type="region of interest" description="Disordered" evidence="4">
    <location>
        <begin position="469"/>
        <end position="504"/>
    </location>
</feature>
<comment type="similarity">
    <text evidence="1">Belongs to the eukaryotic ribosomal protein P1/P2 family.</text>
</comment>
<dbReference type="HOGENOM" id="CLU_011048_0_0_1"/>
<comment type="caution">
    <text evidence="5">The sequence shown here is derived from an EMBL/GenBank/DDBJ whole genome shotgun (WGS) entry which is preliminary data.</text>
</comment>
<dbReference type="GO" id="GO:0043021">
    <property type="term" value="F:ribonucleoprotein complex binding"/>
    <property type="evidence" value="ECO:0007669"/>
    <property type="project" value="TreeGrafter"/>
</dbReference>
<evidence type="ECO:0000256" key="3">
    <source>
        <dbReference type="ARBA" id="ARBA00023274"/>
    </source>
</evidence>
<dbReference type="RefSeq" id="XP_001841314.2">
    <property type="nucleotide sequence ID" value="XM_001841262.2"/>
</dbReference>